<comment type="caution">
    <text evidence="1">The sequence shown here is derived from an EMBL/GenBank/DDBJ whole genome shotgun (WGS) entry which is preliminary data.</text>
</comment>
<dbReference type="SUPFAM" id="SSF53822">
    <property type="entry name" value="Periplasmic binding protein-like I"/>
    <property type="match status" value="1"/>
</dbReference>
<dbReference type="Proteomes" id="UP000298179">
    <property type="component" value="Unassembled WGS sequence"/>
</dbReference>
<evidence type="ECO:0000313" key="2">
    <source>
        <dbReference type="Proteomes" id="UP000298179"/>
    </source>
</evidence>
<evidence type="ECO:0000313" key="1">
    <source>
        <dbReference type="EMBL" id="TFF20491.1"/>
    </source>
</evidence>
<dbReference type="PANTHER" id="PTHR47628:SF1">
    <property type="entry name" value="ALIPHATIC AMIDASE EXPRESSION-REGULATING PROTEIN"/>
    <property type="match status" value="1"/>
</dbReference>
<dbReference type="Gene3D" id="3.40.50.2300">
    <property type="match status" value="2"/>
</dbReference>
<accession>A0A4Y8RE49</accession>
<name>A0A4Y8RE49_9HYPH</name>
<organism evidence="1 2">
    <name type="scientific">Jiella endophytica</name>
    <dbReference type="NCBI Taxonomy" id="2558362"/>
    <lineage>
        <taxon>Bacteria</taxon>
        <taxon>Pseudomonadati</taxon>
        <taxon>Pseudomonadota</taxon>
        <taxon>Alphaproteobacteria</taxon>
        <taxon>Hyphomicrobiales</taxon>
        <taxon>Aurantimonadaceae</taxon>
        <taxon>Jiella</taxon>
    </lineage>
</organism>
<proteinExistence type="predicted"/>
<dbReference type="Pfam" id="PF13433">
    <property type="entry name" value="Peripla_BP_5"/>
    <property type="match status" value="1"/>
</dbReference>
<dbReference type="RefSeq" id="WP_134763140.1">
    <property type="nucleotide sequence ID" value="NZ_SOZD01000005.1"/>
</dbReference>
<dbReference type="CDD" id="cd06357">
    <property type="entry name" value="PBP1_AmiC"/>
    <property type="match status" value="1"/>
</dbReference>
<sequence length="385" mass="42332">MVKPRFPIGILFSTSGSYGTVGRTMLHGALMACREVNADPAATIALDPVIADPASQLYAYAPAAQAMLDRGIRQVVGCYTSSSRKEVIPLFEKRDAVLWYPTHYEGFESSANVVYTGTAPNHHMAPLIDHLVLNHGKRAFCIGSNYIWGWESSRVLREDLTQRGGQVLSERYFAVGDTDFSAIIEAIFEAAPDFVFNALIGQSAYAFFRQFRAACNARGIHQPTRFPIASCNLSEPELHEIGPEAVDGHLSSSVYFATIDKPANRRFVETYDAMFPEGPAVSAEAESAYLAVRFLALGLAGAGTDERRAVLAATRGQSVDAPQGRVTIDPETMHSFLTPRIGRSRRDYQFDILVEAACPVRPDPYLVREAPLLETVSRRPKLRVV</sequence>
<dbReference type="OrthoDB" id="9802022at2"/>
<dbReference type="AlphaFoldDB" id="A0A4Y8RE49"/>
<dbReference type="PANTHER" id="PTHR47628">
    <property type="match status" value="1"/>
</dbReference>
<dbReference type="EMBL" id="SOZD01000005">
    <property type="protein sequence ID" value="TFF20491.1"/>
    <property type="molecule type" value="Genomic_DNA"/>
</dbReference>
<protein>
    <submittedName>
        <fullName evidence="1">Aliphatic amidase expression-regulating protein</fullName>
    </submittedName>
</protein>
<dbReference type="InterPro" id="IPR028082">
    <property type="entry name" value="Peripla_BP_I"/>
</dbReference>
<keyword evidence="2" id="KW-1185">Reference proteome</keyword>
<gene>
    <name evidence="1" type="ORF">E3C22_16410</name>
</gene>
<dbReference type="GO" id="GO:0033218">
    <property type="term" value="F:amide binding"/>
    <property type="evidence" value="ECO:0007669"/>
    <property type="project" value="InterPro"/>
</dbReference>
<dbReference type="InterPro" id="IPR039570">
    <property type="entry name" value="AmiC_PBP1"/>
</dbReference>
<reference evidence="1 2" key="1">
    <citation type="submission" date="2019-03" db="EMBL/GenBank/DDBJ databases">
        <title>Jiella endophytica sp. nov., a novel endophytic bacterium isolated from root of Ficus microcarpa Linn. f.</title>
        <authorList>
            <person name="Tuo L."/>
        </authorList>
    </citation>
    <scope>NUCLEOTIDE SEQUENCE [LARGE SCALE GENOMIC DNA]</scope>
    <source>
        <strain evidence="1 2">CBS5Q-3</strain>
    </source>
</reference>